<dbReference type="Proteomes" id="UP001341840">
    <property type="component" value="Unassembled WGS sequence"/>
</dbReference>
<name>A0ABU6SMR6_9FABA</name>
<evidence type="ECO:0000313" key="3">
    <source>
        <dbReference type="EMBL" id="MED6137610.1"/>
    </source>
</evidence>
<dbReference type="EMBL" id="JASCZI010061095">
    <property type="protein sequence ID" value="MED6137610.1"/>
    <property type="molecule type" value="Genomic_DNA"/>
</dbReference>
<evidence type="ECO:0000256" key="1">
    <source>
        <dbReference type="SAM" id="Coils"/>
    </source>
</evidence>
<protein>
    <recommendedName>
        <fullName evidence="5">Aminotransferase-like plant mobile domain-containing protein</fullName>
    </recommendedName>
</protein>
<evidence type="ECO:0000256" key="2">
    <source>
        <dbReference type="SAM" id="MobiDB-lite"/>
    </source>
</evidence>
<keyword evidence="4" id="KW-1185">Reference proteome</keyword>
<reference evidence="3 4" key="1">
    <citation type="journal article" date="2023" name="Plants (Basel)">
        <title>Bridging the Gap: Combining Genomics and Transcriptomics Approaches to Understand Stylosanthes scabra, an Orphan Legume from the Brazilian Caatinga.</title>
        <authorList>
            <person name="Ferreira-Neto J.R.C."/>
            <person name="da Silva M.D."/>
            <person name="Binneck E."/>
            <person name="de Melo N.F."/>
            <person name="da Silva R.H."/>
            <person name="de Melo A.L.T.M."/>
            <person name="Pandolfi V."/>
            <person name="Bustamante F.O."/>
            <person name="Brasileiro-Vidal A.C."/>
            <person name="Benko-Iseppon A.M."/>
        </authorList>
    </citation>
    <scope>NUCLEOTIDE SEQUENCE [LARGE SCALE GENOMIC DNA]</scope>
    <source>
        <tissue evidence="3">Leaves</tissue>
    </source>
</reference>
<feature type="region of interest" description="Disordered" evidence="2">
    <location>
        <begin position="269"/>
        <end position="302"/>
    </location>
</feature>
<proteinExistence type="predicted"/>
<comment type="caution">
    <text evidence="3">The sequence shown here is derived from an EMBL/GenBank/DDBJ whole genome shotgun (WGS) entry which is preliminary data.</text>
</comment>
<evidence type="ECO:0008006" key="5">
    <source>
        <dbReference type="Google" id="ProtNLM"/>
    </source>
</evidence>
<evidence type="ECO:0000313" key="4">
    <source>
        <dbReference type="Proteomes" id="UP001341840"/>
    </source>
</evidence>
<keyword evidence="1" id="KW-0175">Coiled coil</keyword>
<sequence length="564" mass="63292">MRLPLAPLYLGGLYARLDHFSKHLRIAHGRIPVLAYIDEIFLQLFLFEHFPWFAPMRKLPTILPDKKASLPAWSWGSAYPSRCLEEVIDLEQISASAPIQGSYDFWLLCTSPTSLPGLIVMDRDYPFGDMNCPITYRPERMSRQLGWDQDPKNVELAFYPIEDLMNKVLFQSVLPEYDPSLVVPFDRTDGVTIETGNFLPLLLQTWILSVTNPNLLQRENVMILLLWQNRPSEESCQVPMPRWSEGLLRNHLSPPVDATPPRVSIGSRFHPSLTSKAKGSSTVACSPKSLQSPIKGTSSFPGKIVKRRSPRTLCKIKTIPNTPNDPGVAQDVIQDNPQVEAECENNVDSGVPYEGNSVGSNVEPIQMVLPTTDSQSPFPASDFSNLTKESPVVTSCDSAHDEFEYFHDDAKALLSCFASSNPSFVLPIDLSPLFKRLGYQAFLNSWAFFTAHTFADLWDIHKDMVETHLNNLKLFKFSDSLLEKLSSKLKPPSSRVLDFAREETLSKEYDSISSDVSALQERIDSLTTELNTMKAKLASVSLEREQLAKTKEAASSLMTCEDLL</sequence>
<gene>
    <name evidence="3" type="ORF">PIB30_066533</name>
</gene>
<feature type="compositionally biased region" description="Polar residues" evidence="2">
    <location>
        <begin position="272"/>
        <end position="300"/>
    </location>
</feature>
<feature type="coiled-coil region" evidence="1">
    <location>
        <begin position="509"/>
        <end position="543"/>
    </location>
</feature>
<accession>A0ABU6SMR6</accession>
<organism evidence="3 4">
    <name type="scientific">Stylosanthes scabra</name>
    <dbReference type="NCBI Taxonomy" id="79078"/>
    <lineage>
        <taxon>Eukaryota</taxon>
        <taxon>Viridiplantae</taxon>
        <taxon>Streptophyta</taxon>
        <taxon>Embryophyta</taxon>
        <taxon>Tracheophyta</taxon>
        <taxon>Spermatophyta</taxon>
        <taxon>Magnoliopsida</taxon>
        <taxon>eudicotyledons</taxon>
        <taxon>Gunneridae</taxon>
        <taxon>Pentapetalae</taxon>
        <taxon>rosids</taxon>
        <taxon>fabids</taxon>
        <taxon>Fabales</taxon>
        <taxon>Fabaceae</taxon>
        <taxon>Papilionoideae</taxon>
        <taxon>50 kb inversion clade</taxon>
        <taxon>dalbergioids sensu lato</taxon>
        <taxon>Dalbergieae</taxon>
        <taxon>Pterocarpus clade</taxon>
        <taxon>Stylosanthes</taxon>
    </lineage>
</organism>